<comment type="caution">
    <text evidence="2">The sequence shown here is derived from an EMBL/GenBank/DDBJ whole genome shotgun (WGS) entry which is preliminary data.</text>
</comment>
<dbReference type="PANTHER" id="PTHR46832:SF1">
    <property type="entry name" value="5'-METHYLTHIOADENOSINE_S-ADENOSYLHOMOCYSTEINE NUCLEOSIDASE"/>
    <property type="match status" value="1"/>
</dbReference>
<accession>A0A9D1Z621</accession>
<dbReference type="Proteomes" id="UP000886824">
    <property type="component" value="Unassembled WGS sequence"/>
</dbReference>
<dbReference type="PANTHER" id="PTHR46832">
    <property type="entry name" value="5'-METHYLTHIOADENOSINE/S-ADENOSYLHOMOCYSTEINE NUCLEOSIDASE"/>
    <property type="match status" value="1"/>
</dbReference>
<dbReference type="CDD" id="cd09008">
    <property type="entry name" value="MTAN"/>
    <property type="match status" value="1"/>
</dbReference>
<evidence type="ECO:0000313" key="3">
    <source>
        <dbReference type="Proteomes" id="UP000886824"/>
    </source>
</evidence>
<name>A0A9D1Z621_9FIRM</name>
<sequence length="240" mass="26594">MKGPILIQGAMDVETDRTAGRLEGRTEETMAGFRFWRGRYRGLELVVSRTEVGTISAAAATALGIQRFSPILVLNQGTAGAHRSDLHVGDVVVGRTCVDIHGALMPPRGAGEGTDPTAWRLWDFGADTSPVILEGDFHWADRFESAPYARGRVIPGRLGTGDVFNREYDRISWLREQAGEDCEDMESLAAYRICQRFGVPCLGLRVISNNELTGEVYRRTVGEDLQDFILAVLDHWQDKI</sequence>
<dbReference type="AlphaFoldDB" id="A0A9D1Z621"/>
<gene>
    <name evidence="2" type="ORF">H9826_11015</name>
</gene>
<organism evidence="2 3">
    <name type="scientific">Candidatus Intestinimonas merdavium</name>
    <dbReference type="NCBI Taxonomy" id="2838622"/>
    <lineage>
        <taxon>Bacteria</taxon>
        <taxon>Bacillati</taxon>
        <taxon>Bacillota</taxon>
        <taxon>Clostridia</taxon>
        <taxon>Eubacteriales</taxon>
        <taxon>Intestinimonas</taxon>
    </lineage>
</organism>
<dbReference type="InterPro" id="IPR000845">
    <property type="entry name" value="Nucleoside_phosphorylase_d"/>
</dbReference>
<dbReference type="EMBL" id="DXCX01000120">
    <property type="protein sequence ID" value="HIY74477.1"/>
    <property type="molecule type" value="Genomic_DNA"/>
</dbReference>
<dbReference type="GO" id="GO:0009116">
    <property type="term" value="P:nucleoside metabolic process"/>
    <property type="evidence" value="ECO:0007669"/>
    <property type="project" value="InterPro"/>
</dbReference>
<feature type="domain" description="Nucleoside phosphorylase" evidence="1">
    <location>
        <begin position="4"/>
        <end position="213"/>
    </location>
</feature>
<dbReference type="SUPFAM" id="SSF53167">
    <property type="entry name" value="Purine and uridine phosphorylases"/>
    <property type="match status" value="1"/>
</dbReference>
<protein>
    <submittedName>
        <fullName evidence="2">5'-methylthioadenosine/S-adenosylhomocysteine nucleosidase</fullName>
    </submittedName>
</protein>
<dbReference type="GO" id="GO:0008930">
    <property type="term" value="F:methylthioadenosine nucleosidase activity"/>
    <property type="evidence" value="ECO:0007669"/>
    <property type="project" value="TreeGrafter"/>
</dbReference>
<evidence type="ECO:0000259" key="1">
    <source>
        <dbReference type="Pfam" id="PF01048"/>
    </source>
</evidence>
<dbReference type="Pfam" id="PF01048">
    <property type="entry name" value="PNP_UDP_1"/>
    <property type="match status" value="1"/>
</dbReference>
<evidence type="ECO:0000313" key="2">
    <source>
        <dbReference type="EMBL" id="HIY74477.1"/>
    </source>
</evidence>
<reference evidence="2" key="2">
    <citation type="submission" date="2021-04" db="EMBL/GenBank/DDBJ databases">
        <authorList>
            <person name="Gilroy R."/>
        </authorList>
    </citation>
    <scope>NUCLEOTIDE SEQUENCE</scope>
    <source>
        <strain evidence="2">CHK33-7979</strain>
    </source>
</reference>
<proteinExistence type="predicted"/>
<dbReference type="GO" id="GO:0005829">
    <property type="term" value="C:cytosol"/>
    <property type="evidence" value="ECO:0007669"/>
    <property type="project" value="TreeGrafter"/>
</dbReference>
<reference evidence="2" key="1">
    <citation type="journal article" date="2021" name="PeerJ">
        <title>Extensive microbial diversity within the chicken gut microbiome revealed by metagenomics and culture.</title>
        <authorList>
            <person name="Gilroy R."/>
            <person name="Ravi A."/>
            <person name="Getino M."/>
            <person name="Pursley I."/>
            <person name="Horton D.L."/>
            <person name="Alikhan N.F."/>
            <person name="Baker D."/>
            <person name="Gharbi K."/>
            <person name="Hall N."/>
            <person name="Watson M."/>
            <person name="Adriaenssens E.M."/>
            <person name="Foster-Nyarko E."/>
            <person name="Jarju S."/>
            <person name="Secka A."/>
            <person name="Antonio M."/>
            <person name="Oren A."/>
            <person name="Chaudhuri R.R."/>
            <person name="La Ragione R."/>
            <person name="Hildebrand F."/>
            <person name="Pallen M.J."/>
        </authorList>
    </citation>
    <scope>NUCLEOTIDE SEQUENCE</scope>
    <source>
        <strain evidence="2">CHK33-7979</strain>
    </source>
</reference>
<dbReference type="GO" id="GO:0019284">
    <property type="term" value="P:L-methionine salvage from S-adenosylmethionine"/>
    <property type="evidence" value="ECO:0007669"/>
    <property type="project" value="TreeGrafter"/>
</dbReference>
<dbReference type="GO" id="GO:0008782">
    <property type="term" value="F:adenosylhomocysteine nucleosidase activity"/>
    <property type="evidence" value="ECO:0007669"/>
    <property type="project" value="TreeGrafter"/>
</dbReference>
<dbReference type="Gene3D" id="3.40.50.1580">
    <property type="entry name" value="Nucleoside phosphorylase domain"/>
    <property type="match status" value="1"/>
</dbReference>
<dbReference type="InterPro" id="IPR035994">
    <property type="entry name" value="Nucleoside_phosphorylase_sf"/>
</dbReference>